<dbReference type="Pfam" id="PF03928">
    <property type="entry name" value="HbpS-like"/>
    <property type="match status" value="1"/>
</dbReference>
<comment type="caution">
    <text evidence="1">The sequence shown here is derived from an EMBL/GenBank/DDBJ whole genome shotgun (WGS) entry which is preliminary data.</text>
</comment>
<dbReference type="SUPFAM" id="SSF143744">
    <property type="entry name" value="GlcG-like"/>
    <property type="match status" value="1"/>
</dbReference>
<dbReference type="Gene3D" id="3.30.450.150">
    <property type="entry name" value="Haem-degrading domain"/>
    <property type="match status" value="1"/>
</dbReference>
<dbReference type="AlphaFoldDB" id="A0A9W7BX90"/>
<dbReference type="EMBL" id="BRXX01000211">
    <property type="protein sequence ID" value="GMH98046.1"/>
    <property type="molecule type" value="Genomic_DNA"/>
</dbReference>
<dbReference type="PANTHER" id="PTHR34309:SF1">
    <property type="entry name" value="PROTEIN GLCG"/>
    <property type="match status" value="1"/>
</dbReference>
<dbReference type="PANTHER" id="PTHR34309">
    <property type="entry name" value="SLR1406 PROTEIN"/>
    <property type="match status" value="1"/>
</dbReference>
<organism evidence="1 2">
    <name type="scientific">Triparma verrucosa</name>
    <dbReference type="NCBI Taxonomy" id="1606542"/>
    <lineage>
        <taxon>Eukaryota</taxon>
        <taxon>Sar</taxon>
        <taxon>Stramenopiles</taxon>
        <taxon>Ochrophyta</taxon>
        <taxon>Bolidophyceae</taxon>
        <taxon>Parmales</taxon>
        <taxon>Triparmaceae</taxon>
        <taxon>Triparma</taxon>
    </lineage>
</organism>
<dbReference type="Proteomes" id="UP001165160">
    <property type="component" value="Unassembled WGS sequence"/>
</dbReference>
<accession>A0A9W7BX90</accession>
<name>A0A9W7BX90_9STRA</name>
<dbReference type="InterPro" id="IPR005624">
    <property type="entry name" value="PduO/GlcC-like"/>
</dbReference>
<evidence type="ECO:0000313" key="1">
    <source>
        <dbReference type="EMBL" id="GMH98046.1"/>
    </source>
</evidence>
<keyword evidence="2" id="KW-1185">Reference proteome</keyword>
<protein>
    <recommendedName>
        <fullName evidence="3">Heme-binding protein</fullName>
    </recommendedName>
</protein>
<sequence length="138" mass="14421">MPKSIKTLTLAEAEQISAKVEDEASSRSLLMCFTIVDCGGREILSKRMDGAKFTSVSIARNKALTSSGHMKPTSVLGTAGNRSIELSNNQMFSVVGGGRPICFEGEVVGAVGISGGTPAEDDEIARNAIGSVFPQSKL</sequence>
<reference evidence="2" key="1">
    <citation type="journal article" date="2023" name="Commun. Biol.">
        <title>Genome analysis of Parmales, the sister group of diatoms, reveals the evolutionary specialization of diatoms from phago-mixotrophs to photoautotrophs.</title>
        <authorList>
            <person name="Ban H."/>
            <person name="Sato S."/>
            <person name="Yoshikawa S."/>
            <person name="Yamada K."/>
            <person name="Nakamura Y."/>
            <person name="Ichinomiya M."/>
            <person name="Sato N."/>
            <person name="Blanc-Mathieu R."/>
            <person name="Endo H."/>
            <person name="Kuwata A."/>
            <person name="Ogata H."/>
        </authorList>
    </citation>
    <scope>NUCLEOTIDE SEQUENCE [LARGE SCALE GENOMIC DNA]</scope>
    <source>
        <strain evidence="2">NIES 3699</strain>
    </source>
</reference>
<evidence type="ECO:0008006" key="3">
    <source>
        <dbReference type="Google" id="ProtNLM"/>
    </source>
</evidence>
<gene>
    <name evidence="1" type="ORF">TrVE_jg12655</name>
</gene>
<dbReference type="InterPro" id="IPR038084">
    <property type="entry name" value="PduO/GlcC-like_sf"/>
</dbReference>
<proteinExistence type="predicted"/>
<evidence type="ECO:0000313" key="2">
    <source>
        <dbReference type="Proteomes" id="UP001165160"/>
    </source>
</evidence>
<dbReference type="InterPro" id="IPR052517">
    <property type="entry name" value="GlcG_carb_metab_protein"/>
</dbReference>